<feature type="transmembrane region" description="Helical" evidence="8">
    <location>
        <begin position="12"/>
        <end position="35"/>
    </location>
</feature>
<dbReference type="PANTHER" id="PTHR48001">
    <property type="entry name" value="OLFACTORY RECEPTOR"/>
    <property type="match status" value="1"/>
</dbReference>
<keyword evidence="2 8" id="KW-0812">Transmembrane</keyword>
<keyword evidence="6 10" id="KW-0675">Receptor</keyword>
<feature type="transmembrane region" description="Helical" evidence="8">
    <location>
        <begin position="41"/>
        <end position="60"/>
    </location>
</feature>
<evidence type="ECO:0000256" key="3">
    <source>
        <dbReference type="ARBA" id="ARBA00022989"/>
    </source>
</evidence>
<dbReference type="PRINTS" id="PR00237">
    <property type="entry name" value="GPCRRHODOPSN"/>
</dbReference>
<proteinExistence type="predicted"/>
<dbReference type="InterPro" id="IPR000276">
    <property type="entry name" value="GPCR_Rhodpsn"/>
</dbReference>
<dbReference type="Proteomes" id="UP001166674">
    <property type="component" value="Unassembled WGS sequence"/>
</dbReference>
<keyword evidence="5 8" id="KW-0472">Membrane</keyword>
<dbReference type="EMBL" id="JAATJV010419727">
    <property type="protein sequence ID" value="MBZ3887842.1"/>
    <property type="molecule type" value="Genomic_DNA"/>
</dbReference>
<evidence type="ECO:0000256" key="2">
    <source>
        <dbReference type="ARBA" id="ARBA00022692"/>
    </source>
</evidence>
<organism evidence="10 11">
    <name type="scientific">Sciurus carolinensis</name>
    <name type="common">Eastern gray squirrel</name>
    <dbReference type="NCBI Taxonomy" id="30640"/>
    <lineage>
        <taxon>Eukaryota</taxon>
        <taxon>Metazoa</taxon>
        <taxon>Chordata</taxon>
        <taxon>Craniata</taxon>
        <taxon>Vertebrata</taxon>
        <taxon>Euteleostomi</taxon>
        <taxon>Mammalia</taxon>
        <taxon>Eutheria</taxon>
        <taxon>Euarchontoglires</taxon>
        <taxon>Glires</taxon>
        <taxon>Rodentia</taxon>
        <taxon>Sciuromorpha</taxon>
        <taxon>Sciuridae</taxon>
        <taxon>Sciurinae</taxon>
        <taxon>Sciurini</taxon>
        <taxon>Sciurus</taxon>
    </lineage>
</organism>
<protein>
    <submittedName>
        <fullName evidence="10">Olfactory receptor 18</fullName>
    </submittedName>
</protein>
<sequence>MSPSDVLDLQSILFRLFLSMYLVTVLGNLLIILVVSSDSHLHAPICFFLANLSLAHIGFISTTVPKMIVDIQTHSRGISYVGCLTQISLFPFF</sequence>
<dbReference type="PROSITE" id="PS50262">
    <property type="entry name" value="G_PROTEIN_RECEP_F1_2"/>
    <property type="match status" value="1"/>
</dbReference>
<evidence type="ECO:0000256" key="7">
    <source>
        <dbReference type="ARBA" id="ARBA00023224"/>
    </source>
</evidence>
<evidence type="ECO:0000256" key="8">
    <source>
        <dbReference type="SAM" id="Phobius"/>
    </source>
</evidence>
<evidence type="ECO:0000256" key="4">
    <source>
        <dbReference type="ARBA" id="ARBA00023040"/>
    </source>
</evidence>
<dbReference type="Gene3D" id="1.20.1070.10">
    <property type="entry name" value="Rhodopsin 7-helix transmembrane proteins"/>
    <property type="match status" value="1"/>
</dbReference>
<evidence type="ECO:0000256" key="5">
    <source>
        <dbReference type="ARBA" id="ARBA00023136"/>
    </source>
</evidence>
<dbReference type="GO" id="GO:0016020">
    <property type="term" value="C:membrane"/>
    <property type="evidence" value="ECO:0007669"/>
    <property type="project" value="UniProtKB-SubCell"/>
</dbReference>
<keyword evidence="11" id="KW-1185">Reference proteome</keyword>
<feature type="domain" description="G-protein coupled receptors family 1 profile" evidence="9">
    <location>
        <begin position="27"/>
        <end position="93"/>
    </location>
</feature>
<accession>A0AA41NCE5</accession>
<evidence type="ECO:0000313" key="10">
    <source>
        <dbReference type="EMBL" id="MBZ3887842.1"/>
    </source>
</evidence>
<dbReference type="Pfam" id="PF13853">
    <property type="entry name" value="7tm_4"/>
    <property type="match status" value="1"/>
</dbReference>
<dbReference type="SUPFAM" id="SSF81321">
    <property type="entry name" value="Family A G protein-coupled receptor-like"/>
    <property type="match status" value="1"/>
</dbReference>
<evidence type="ECO:0000259" key="9">
    <source>
        <dbReference type="PROSITE" id="PS50262"/>
    </source>
</evidence>
<evidence type="ECO:0000256" key="6">
    <source>
        <dbReference type="ARBA" id="ARBA00023170"/>
    </source>
</evidence>
<comment type="caution">
    <text evidence="10">The sequence shown here is derived from an EMBL/GenBank/DDBJ whole genome shotgun (WGS) entry which is preliminary data.</text>
</comment>
<name>A0AA41NCE5_SCICA</name>
<dbReference type="InterPro" id="IPR000725">
    <property type="entry name" value="Olfact_rcpt"/>
</dbReference>
<comment type="subcellular location">
    <subcellularLocation>
        <location evidence="1">Membrane</location>
        <topology evidence="1">Multi-pass membrane protein</topology>
    </subcellularLocation>
</comment>
<dbReference type="GO" id="GO:0004984">
    <property type="term" value="F:olfactory receptor activity"/>
    <property type="evidence" value="ECO:0007669"/>
    <property type="project" value="InterPro"/>
</dbReference>
<dbReference type="InterPro" id="IPR017452">
    <property type="entry name" value="GPCR_Rhodpsn_7TM"/>
</dbReference>
<evidence type="ECO:0000256" key="1">
    <source>
        <dbReference type="ARBA" id="ARBA00004141"/>
    </source>
</evidence>
<reference evidence="10" key="1">
    <citation type="submission" date="2020-03" db="EMBL/GenBank/DDBJ databases">
        <title>Studies in the Genomics of Life Span.</title>
        <authorList>
            <person name="Glass D."/>
        </authorList>
    </citation>
    <scope>NUCLEOTIDE SEQUENCE</scope>
    <source>
        <strain evidence="10">SUZIE</strain>
        <tissue evidence="10">Muscle</tissue>
    </source>
</reference>
<keyword evidence="4" id="KW-0297">G-protein coupled receptor</keyword>
<gene>
    <name evidence="10" type="ORF">SUZIE_194975</name>
</gene>
<keyword evidence="3 8" id="KW-1133">Transmembrane helix</keyword>
<dbReference type="GO" id="GO:0004930">
    <property type="term" value="F:G protein-coupled receptor activity"/>
    <property type="evidence" value="ECO:0007669"/>
    <property type="project" value="UniProtKB-KW"/>
</dbReference>
<keyword evidence="7" id="KW-0807">Transducer</keyword>
<evidence type="ECO:0000313" key="11">
    <source>
        <dbReference type="Proteomes" id="UP001166674"/>
    </source>
</evidence>
<dbReference type="AlphaFoldDB" id="A0AA41NCE5"/>